<dbReference type="InterPro" id="IPR011009">
    <property type="entry name" value="Kinase-like_dom_sf"/>
</dbReference>
<dbReference type="PANTHER" id="PTHR24346:SF42">
    <property type="entry name" value="SERINE_THREONINE-PROTEIN KINASE SIK3"/>
    <property type="match status" value="1"/>
</dbReference>
<feature type="region of interest" description="Disordered" evidence="15">
    <location>
        <begin position="410"/>
        <end position="430"/>
    </location>
</feature>
<evidence type="ECO:0000256" key="2">
    <source>
        <dbReference type="ARBA" id="ARBA00006234"/>
    </source>
</evidence>
<dbReference type="GO" id="GO:0000226">
    <property type="term" value="P:microtubule cytoskeleton organization"/>
    <property type="evidence" value="ECO:0007669"/>
    <property type="project" value="TreeGrafter"/>
</dbReference>
<feature type="region of interest" description="Disordered" evidence="15">
    <location>
        <begin position="758"/>
        <end position="800"/>
    </location>
</feature>
<sequence>MAFVTNKVNVGIPVVQHFPVDRLVRVGYYELHETIGKGNFAVVKLATHVVTKTKVAIKIIDKTKLDEDNLKKIFREIQILTKLRHTHVIRLYQVMETEKMIYLVTEFASGGEIFDYLVTNGKIPEKEACRVFHQIVSAVSYCHTRNIVHRDLKAENLLLDENMNIKLADFGFSNHFVPGEMLSTWCGSPPYAAPELFEGKRYDGPKADIWSLGVVLYVLVCGALPFDGTTLQCMRNRVMAGKFRIPYFMSADCEHLIRHMLLVDPEKRLSVKQIQAHRWMSQVEHVEEPLAQVDDDSPMVNNNIVDHMLQLPGLDKDVIVKSVVENSFDHVSAIYQLLVDKIERRSRPSCCTLANSVPVHQQLRRASITTGVVERVNDPESNNPLLMSMPTMPAMLLMQDALQLEKFEEMEGGEGETGDERDTKSNYGDKNTYVTMRRHTVGPGDCTHEQVLEAHYMKQAAPQLNILPNTNLPQNIPLVQYQSPHNFTIKDQHLLKPPPVLGAMGGFGRRASDGGAHLQSYSQRAVSQPGSQEELKALQPGSPALAQRSQPISGCGPDSGQMQCSPDPGDANMEEMSPDVYAVARYMQGRGSMQRHTLGTSEEAQRKQPQSQTTSQQRTRRSGLLTVMERPPVISPELVQEVESRMNRQHTPPLLPVVAAPTTRPRLRKPQISALPTVQESHRATGGRDVLKDVTTLHLPGERYSPVRRASVGSTSHYAADTSLRELQMEHQQLTQQQVTRYDPAEMQLRHCLDMQQMRNTPLGSPSPSPPHQPFSGGVSPLTPAGSPIHYSSQNSPSRFAEGSTLLTQHLQRLQLHQPELYSTPSPTSTQGSIIQGTPYNNSSNNNTGPLDLRLTQPLLHSSPSPPLTRIQEEVWPGENKLRSGANPMISVTDELGDQRMIADQYSCDNESEVLDNIPALINADHLQKTVSGSLSVALSEFCSRLATHQVLSLVSRVVNAAVPPTLHALSQDHTALALEYPCGLQVELQVLSQHAQLKMRRISGDQGQYSALCQQLVACMSS</sequence>
<dbReference type="FunFam" id="3.30.200.20:FF:000003">
    <property type="entry name" value="Non-specific serine/threonine protein kinase"/>
    <property type="match status" value="1"/>
</dbReference>
<dbReference type="PROSITE" id="PS00107">
    <property type="entry name" value="PROTEIN_KINASE_ATP"/>
    <property type="match status" value="1"/>
</dbReference>
<keyword evidence="5" id="KW-0597">Phosphoprotein</keyword>
<dbReference type="GO" id="GO:0005737">
    <property type="term" value="C:cytoplasm"/>
    <property type="evidence" value="ECO:0007669"/>
    <property type="project" value="TreeGrafter"/>
</dbReference>
<comment type="catalytic activity">
    <reaction evidence="12">
        <text>L-threonyl-[protein] + ATP = O-phospho-L-threonyl-[protein] + ADP + H(+)</text>
        <dbReference type="Rhea" id="RHEA:46608"/>
        <dbReference type="Rhea" id="RHEA-COMP:11060"/>
        <dbReference type="Rhea" id="RHEA-COMP:11605"/>
        <dbReference type="ChEBI" id="CHEBI:15378"/>
        <dbReference type="ChEBI" id="CHEBI:30013"/>
        <dbReference type="ChEBI" id="CHEBI:30616"/>
        <dbReference type="ChEBI" id="CHEBI:61977"/>
        <dbReference type="ChEBI" id="CHEBI:456216"/>
        <dbReference type="EC" id="2.7.11.1"/>
    </reaction>
</comment>
<dbReference type="InterPro" id="IPR008271">
    <property type="entry name" value="Ser/Thr_kinase_AS"/>
</dbReference>
<keyword evidence="11" id="KW-0460">Magnesium</keyword>
<evidence type="ECO:0000256" key="3">
    <source>
        <dbReference type="ARBA" id="ARBA00012513"/>
    </source>
</evidence>
<comment type="catalytic activity">
    <reaction evidence="13">
        <text>L-seryl-[protein] + ATP = O-phospho-L-seryl-[protein] + ADP + H(+)</text>
        <dbReference type="Rhea" id="RHEA:17989"/>
        <dbReference type="Rhea" id="RHEA-COMP:9863"/>
        <dbReference type="Rhea" id="RHEA-COMP:11604"/>
        <dbReference type="ChEBI" id="CHEBI:15378"/>
        <dbReference type="ChEBI" id="CHEBI:29999"/>
        <dbReference type="ChEBI" id="CHEBI:30616"/>
        <dbReference type="ChEBI" id="CHEBI:83421"/>
        <dbReference type="ChEBI" id="CHEBI:456216"/>
        <dbReference type="EC" id="2.7.11.1"/>
    </reaction>
</comment>
<evidence type="ECO:0000313" key="18">
    <source>
        <dbReference type="EMBL" id="JAT37807.1"/>
    </source>
</evidence>
<feature type="compositionally biased region" description="Polar residues" evidence="15">
    <location>
        <begin position="519"/>
        <end position="531"/>
    </location>
</feature>
<keyword evidence="16" id="KW-0472">Membrane</keyword>
<keyword evidence="9" id="KW-0418">Kinase</keyword>
<proteinExistence type="inferred from homology"/>
<dbReference type="Pfam" id="PF00069">
    <property type="entry name" value="Pkinase"/>
    <property type="match status" value="1"/>
</dbReference>
<feature type="region of interest" description="Disordered" evidence="15">
    <location>
        <begin position="821"/>
        <end position="847"/>
    </location>
</feature>
<comment type="cofactor">
    <cofactor evidence="1">
        <name>Mg(2+)</name>
        <dbReference type="ChEBI" id="CHEBI:18420"/>
    </cofactor>
</comment>
<organism evidence="18">
    <name type="scientific">Graphocephala atropunctata</name>
    <dbReference type="NCBI Taxonomy" id="36148"/>
    <lineage>
        <taxon>Eukaryota</taxon>
        <taxon>Metazoa</taxon>
        <taxon>Ecdysozoa</taxon>
        <taxon>Arthropoda</taxon>
        <taxon>Hexapoda</taxon>
        <taxon>Insecta</taxon>
        <taxon>Pterygota</taxon>
        <taxon>Neoptera</taxon>
        <taxon>Paraneoptera</taxon>
        <taxon>Hemiptera</taxon>
        <taxon>Auchenorrhyncha</taxon>
        <taxon>Membracoidea</taxon>
        <taxon>Cicadellidae</taxon>
        <taxon>Cicadellinae</taxon>
        <taxon>Cicadellini</taxon>
        <taxon>Graphocephala</taxon>
    </lineage>
</organism>
<evidence type="ECO:0000256" key="4">
    <source>
        <dbReference type="ARBA" id="ARBA00022527"/>
    </source>
</evidence>
<keyword evidence="6" id="KW-0808">Transferase</keyword>
<protein>
    <recommendedName>
        <fullName evidence="3">non-specific serine/threonine protein kinase</fullName>
        <ecNumber evidence="3">2.7.11.1</ecNumber>
    </recommendedName>
</protein>
<feature type="transmembrane region" description="Helical" evidence="16">
    <location>
        <begin position="209"/>
        <end position="226"/>
    </location>
</feature>
<feature type="binding site" evidence="14">
    <location>
        <position position="58"/>
    </location>
    <ligand>
        <name>ATP</name>
        <dbReference type="ChEBI" id="CHEBI:30616"/>
    </ligand>
</feature>
<comment type="similarity">
    <text evidence="2">Belongs to the protein kinase superfamily. CAMK Ser/Thr protein kinase family. SNF1 subfamily.</text>
</comment>
<dbReference type="SUPFAM" id="SSF56112">
    <property type="entry name" value="Protein kinase-like (PK-like)"/>
    <property type="match status" value="1"/>
</dbReference>
<keyword evidence="16" id="KW-0812">Transmembrane</keyword>
<dbReference type="EC" id="2.7.11.1" evidence="3"/>
<reference evidence="18" key="1">
    <citation type="submission" date="2015-11" db="EMBL/GenBank/DDBJ databases">
        <title>De novo transcriptome assembly of four potential Pierce s Disease insect vectors from Arizona vineyards.</title>
        <authorList>
            <person name="Tassone E.E."/>
        </authorList>
    </citation>
    <scope>NUCLEOTIDE SEQUENCE</scope>
</reference>
<keyword evidence="7" id="KW-0479">Metal-binding</keyword>
<gene>
    <name evidence="18" type="ORF">g.12338</name>
</gene>
<evidence type="ECO:0000256" key="13">
    <source>
        <dbReference type="ARBA" id="ARBA00048679"/>
    </source>
</evidence>
<evidence type="ECO:0000256" key="10">
    <source>
        <dbReference type="ARBA" id="ARBA00022840"/>
    </source>
</evidence>
<dbReference type="GO" id="GO:0005524">
    <property type="term" value="F:ATP binding"/>
    <property type="evidence" value="ECO:0007669"/>
    <property type="project" value="UniProtKB-UniRule"/>
</dbReference>
<evidence type="ECO:0000256" key="6">
    <source>
        <dbReference type="ARBA" id="ARBA00022679"/>
    </source>
</evidence>
<keyword evidence="4" id="KW-0723">Serine/threonine-protein kinase</keyword>
<evidence type="ECO:0000256" key="9">
    <source>
        <dbReference type="ARBA" id="ARBA00022777"/>
    </source>
</evidence>
<keyword evidence="16" id="KW-1133">Transmembrane helix</keyword>
<feature type="region of interest" description="Disordered" evidence="15">
    <location>
        <begin position="592"/>
        <end position="624"/>
    </location>
</feature>
<evidence type="ECO:0000256" key="12">
    <source>
        <dbReference type="ARBA" id="ARBA00047899"/>
    </source>
</evidence>
<evidence type="ECO:0000256" key="8">
    <source>
        <dbReference type="ARBA" id="ARBA00022741"/>
    </source>
</evidence>
<evidence type="ECO:0000256" key="14">
    <source>
        <dbReference type="PROSITE-ProRule" id="PRU10141"/>
    </source>
</evidence>
<dbReference type="InterPro" id="IPR017441">
    <property type="entry name" value="Protein_kinase_ATP_BS"/>
</dbReference>
<evidence type="ECO:0000256" key="11">
    <source>
        <dbReference type="ARBA" id="ARBA00022842"/>
    </source>
</evidence>
<dbReference type="Gene3D" id="1.10.510.10">
    <property type="entry name" value="Transferase(Phosphotransferase) domain 1"/>
    <property type="match status" value="1"/>
</dbReference>
<feature type="domain" description="Protein kinase" evidence="17">
    <location>
        <begin position="29"/>
        <end position="280"/>
    </location>
</feature>
<keyword evidence="8 14" id="KW-0547">Nucleotide-binding</keyword>
<dbReference type="SMART" id="SM00220">
    <property type="entry name" value="S_TKc"/>
    <property type="match status" value="1"/>
</dbReference>
<dbReference type="InterPro" id="IPR000719">
    <property type="entry name" value="Prot_kinase_dom"/>
</dbReference>
<keyword evidence="10 14" id="KW-0067">ATP-binding</keyword>
<evidence type="ECO:0000256" key="16">
    <source>
        <dbReference type="SAM" id="Phobius"/>
    </source>
</evidence>
<accession>A0A1B6MPC8</accession>
<evidence type="ECO:0000259" key="17">
    <source>
        <dbReference type="PROSITE" id="PS50011"/>
    </source>
</evidence>
<dbReference type="GO" id="GO:0046872">
    <property type="term" value="F:metal ion binding"/>
    <property type="evidence" value="ECO:0007669"/>
    <property type="project" value="UniProtKB-KW"/>
</dbReference>
<dbReference type="Pfam" id="PF23312">
    <property type="entry name" value="UBA_SIK3"/>
    <property type="match status" value="1"/>
</dbReference>
<dbReference type="PROSITE" id="PS50011">
    <property type="entry name" value="PROTEIN_KINASE_DOM"/>
    <property type="match status" value="1"/>
</dbReference>
<evidence type="ECO:0000256" key="5">
    <source>
        <dbReference type="ARBA" id="ARBA00022553"/>
    </source>
</evidence>
<dbReference type="FunFam" id="1.10.510.10:FF:000156">
    <property type="entry name" value="Serine/threonine-protein kinase SIK3 homolog"/>
    <property type="match status" value="1"/>
</dbReference>
<dbReference type="EMBL" id="GEBQ01002170">
    <property type="protein sequence ID" value="JAT37807.1"/>
    <property type="molecule type" value="Transcribed_RNA"/>
</dbReference>
<dbReference type="InterPro" id="IPR057380">
    <property type="entry name" value="UBA_SIK1/2/3"/>
</dbReference>
<name>A0A1B6MPC8_9HEMI</name>
<dbReference type="AlphaFoldDB" id="A0A1B6MPC8"/>
<dbReference type="PROSITE" id="PS00108">
    <property type="entry name" value="PROTEIN_KINASE_ST"/>
    <property type="match status" value="1"/>
</dbReference>
<evidence type="ECO:0000256" key="7">
    <source>
        <dbReference type="ARBA" id="ARBA00022723"/>
    </source>
</evidence>
<feature type="region of interest" description="Disordered" evidence="15">
    <location>
        <begin position="506"/>
        <end position="574"/>
    </location>
</feature>
<dbReference type="PANTHER" id="PTHR24346">
    <property type="entry name" value="MAP/MICROTUBULE AFFINITY-REGULATING KINASE"/>
    <property type="match status" value="1"/>
</dbReference>
<evidence type="ECO:0000256" key="1">
    <source>
        <dbReference type="ARBA" id="ARBA00001946"/>
    </source>
</evidence>
<feature type="compositionally biased region" description="Low complexity" evidence="15">
    <location>
        <begin position="607"/>
        <end position="617"/>
    </location>
</feature>
<dbReference type="GO" id="GO:0050321">
    <property type="term" value="F:tau-protein kinase activity"/>
    <property type="evidence" value="ECO:0007669"/>
    <property type="project" value="TreeGrafter"/>
</dbReference>
<dbReference type="GO" id="GO:0035556">
    <property type="term" value="P:intracellular signal transduction"/>
    <property type="evidence" value="ECO:0007669"/>
    <property type="project" value="TreeGrafter"/>
</dbReference>
<dbReference type="CDD" id="cd14338">
    <property type="entry name" value="UBA_SIK"/>
    <property type="match status" value="1"/>
</dbReference>
<evidence type="ECO:0000256" key="15">
    <source>
        <dbReference type="SAM" id="MobiDB-lite"/>
    </source>
</evidence>